<dbReference type="RefSeq" id="WP_144016435.1">
    <property type="nucleotide sequence ID" value="NZ_JBITMB010000004.1"/>
</dbReference>
<dbReference type="GO" id="GO:0016491">
    <property type="term" value="F:oxidoreductase activity"/>
    <property type="evidence" value="ECO:0007669"/>
    <property type="project" value="UniProtKB-KW"/>
</dbReference>
<sequence>MTVVGMAGSLHTGSFIHRLLEAVGRELPPEAGFTRWSGLATMPPYAPGPVPGTAIELVRLVDQADGLLLTAPEHSLLPAELGHALRWLSAAGVLTGKHVAVMSASVRACGAMWAQAELCMQLTGAGAVVTGTELVLSPSCPHFDAQGSLTARYLRDQVRDVVDRLCPAPVVEPVRKPVREAVREPVREAVREPVLSA</sequence>
<evidence type="ECO:0000259" key="1">
    <source>
        <dbReference type="Pfam" id="PF03358"/>
    </source>
</evidence>
<reference evidence="2 3" key="1">
    <citation type="submission" date="2024-10" db="EMBL/GenBank/DDBJ databases">
        <title>The Natural Products Discovery Center: Release of the First 8490 Sequenced Strains for Exploring Actinobacteria Biosynthetic Diversity.</title>
        <authorList>
            <person name="Kalkreuter E."/>
            <person name="Kautsar S.A."/>
            <person name="Yang D."/>
            <person name="Bader C.D."/>
            <person name="Teijaro C.N."/>
            <person name="Fluegel L."/>
            <person name="Davis C.M."/>
            <person name="Simpson J.R."/>
            <person name="Lauterbach L."/>
            <person name="Steele A.D."/>
            <person name="Gui C."/>
            <person name="Meng S."/>
            <person name="Li G."/>
            <person name="Viehrig K."/>
            <person name="Ye F."/>
            <person name="Su P."/>
            <person name="Kiefer A.F."/>
            <person name="Nichols A."/>
            <person name="Cepeda A.J."/>
            <person name="Yan W."/>
            <person name="Fan B."/>
            <person name="Jiang Y."/>
            <person name="Adhikari A."/>
            <person name="Zheng C.-J."/>
            <person name="Schuster L."/>
            <person name="Cowan T.M."/>
            <person name="Smanski M.J."/>
            <person name="Chevrette M.G."/>
            <person name="De Carvalho L.P.S."/>
            <person name="Shen B."/>
        </authorList>
    </citation>
    <scope>NUCLEOTIDE SEQUENCE [LARGE SCALE GENOMIC DNA]</scope>
    <source>
        <strain evidence="2 3">NPDC049503</strain>
    </source>
</reference>
<protein>
    <submittedName>
        <fullName evidence="2">NADPH-dependent FMN reductase</fullName>
        <ecNumber evidence="2">1.-.-.-</ecNumber>
    </submittedName>
</protein>
<dbReference type="SUPFAM" id="SSF52218">
    <property type="entry name" value="Flavoproteins"/>
    <property type="match status" value="1"/>
</dbReference>
<dbReference type="Gene3D" id="3.40.50.360">
    <property type="match status" value="1"/>
</dbReference>
<accession>A0ABW8A4R7</accession>
<evidence type="ECO:0000313" key="2">
    <source>
        <dbReference type="EMBL" id="MFI7441774.1"/>
    </source>
</evidence>
<dbReference type="InterPro" id="IPR005025">
    <property type="entry name" value="FMN_Rdtase-like_dom"/>
</dbReference>
<gene>
    <name evidence="2" type="ORF">ACIBP5_17590</name>
</gene>
<dbReference type="InterPro" id="IPR029039">
    <property type="entry name" value="Flavoprotein-like_sf"/>
</dbReference>
<keyword evidence="3" id="KW-1185">Reference proteome</keyword>
<evidence type="ECO:0000313" key="3">
    <source>
        <dbReference type="Proteomes" id="UP001612928"/>
    </source>
</evidence>
<proteinExistence type="predicted"/>
<dbReference type="Proteomes" id="UP001612928">
    <property type="component" value="Unassembled WGS sequence"/>
</dbReference>
<comment type="caution">
    <text evidence="2">The sequence shown here is derived from an EMBL/GenBank/DDBJ whole genome shotgun (WGS) entry which is preliminary data.</text>
</comment>
<keyword evidence="2" id="KW-0560">Oxidoreductase</keyword>
<dbReference type="EMBL" id="JBITMB010000004">
    <property type="protein sequence ID" value="MFI7441774.1"/>
    <property type="molecule type" value="Genomic_DNA"/>
</dbReference>
<feature type="domain" description="NADPH-dependent FMN reductase-like" evidence="1">
    <location>
        <begin position="1"/>
        <end position="135"/>
    </location>
</feature>
<dbReference type="EC" id="1.-.-.-" evidence="2"/>
<organism evidence="2 3">
    <name type="scientific">Nonomuraea indica</name>
    <dbReference type="NCBI Taxonomy" id="1581193"/>
    <lineage>
        <taxon>Bacteria</taxon>
        <taxon>Bacillati</taxon>
        <taxon>Actinomycetota</taxon>
        <taxon>Actinomycetes</taxon>
        <taxon>Streptosporangiales</taxon>
        <taxon>Streptosporangiaceae</taxon>
        <taxon>Nonomuraea</taxon>
    </lineage>
</organism>
<name>A0ABW8A4R7_9ACTN</name>
<dbReference type="Pfam" id="PF03358">
    <property type="entry name" value="FMN_red"/>
    <property type="match status" value="1"/>
</dbReference>